<reference evidence="1 2" key="1">
    <citation type="submission" date="2016-12" db="EMBL/GenBank/DDBJ databases">
        <title>The genomes of Aspergillus section Nigri reveals drivers in fungal speciation.</title>
        <authorList>
            <consortium name="DOE Joint Genome Institute"/>
            <person name="Vesth T.C."/>
            <person name="Nybo J."/>
            <person name="Theobald S."/>
            <person name="Brandl J."/>
            <person name="Frisvad J.C."/>
            <person name="Nielsen K.F."/>
            <person name="Lyhne E.K."/>
            <person name="Kogle M.E."/>
            <person name="Kuo A."/>
            <person name="Riley R."/>
            <person name="Clum A."/>
            <person name="Nolan M."/>
            <person name="Lipzen A."/>
            <person name="Salamov A."/>
            <person name="Henrissat B."/>
            <person name="Wiebenga A."/>
            <person name="De Vries R.P."/>
            <person name="Grigoriev I.V."/>
            <person name="Mortensen U.H."/>
            <person name="Andersen M.R."/>
            <person name="Baker S.E."/>
        </authorList>
    </citation>
    <scope>NUCLEOTIDE SEQUENCE [LARGE SCALE GENOMIC DNA]</scope>
    <source>
        <strain evidence="1 2">IBT 23096</strain>
    </source>
</reference>
<sequence length="253" mass="29320">MSVETPEHLERRRVLLRLEQQVEALEAHELNASQAENLEIEIHQVTLDRTSNCKPFFFRPHSSLPEPEDNRVNHIHSVLDDEDPCFTDPVDRAYQIENNWSSYTFQSPFETVSMPWSRKSVGDYTPYKSVYGYEQPEFGTFRMTDIPGGSFPHTKAVIYNNLEGKNQHILRGELLIILRLMLGQLRKRRFHHMIAPVLVISFMGKCGRAIEAYFDGRKLILGCSGLYHFRDQTSKALRDFAEWYLSDPIGNTA</sequence>
<dbReference type="RefSeq" id="XP_024700187.1">
    <property type="nucleotide sequence ID" value="XM_024855052.1"/>
</dbReference>
<protein>
    <submittedName>
        <fullName evidence="1">Uncharacterized protein</fullName>
    </submittedName>
</protein>
<evidence type="ECO:0000313" key="1">
    <source>
        <dbReference type="EMBL" id="PLB44885.1"/>
    </source>
</evidence>
<dbReference type="Proteomes" id="UP000234275">
    <property type="component" value="Unassembled WGS sequence"/>
</dbReference>
<gene>
    <name evidence="1" type="ORF">P170DRAFT_513009</name>
</gene>
<dbReference type="STRING" id="1392250.A0A2I2FW92"/>
<dbReference type="OrthoDB" id="4177740at2759"/>
<keyword evidence="2" id="KW-1185">Reference proteome</keyword>
<organism evidence="1 2">
    <name type="scientific">Aspergillus steynii IBT 23096</name>
    <dbReference type="NCBI Taxonomy" id="1392250"/>
    <lineage>
        <taxon>Eukaryota</taxon>
        <taxon>Fungi</taxon>
        <taxon>Dikarya</taxon>
        <taxon>Ascomycota</taxon>
        <taxon>Pezizomycotina</taxon>
        <taxon>Eurotiomycetes</taxon>
        <taxon>Eurotiomycetidae</taxon>
        <taxon>Eurotiales</taxon>
        <taxon>Aspergillaceae</taxon>
        <taxon>Aspergillus</taxon>
        <taxon>Aspergillus subgen. Circumdati</taxon>
    </lineage>
</organism>
<evidence type="ECO:0000313" key="2">
    <source>
        <dbReference type="Proteomes" id="UP000234275"/>
    </source>
</evidence>
<comment type="caution">
    <text evidence="1">The sequence shown here is derived from an EMBL/GenBank/DDBJ whole genome shotgun (WGS) entry which is preliminary data.</text>
</comment>
<dbReference type="EMBL" id="MSFO01000008">
    <property type="protein sequence ID" value="PLB44885.1"/>
    <property type="molecule type" value="Genomic_DNA"/>
</dbReference>
<accession>A0A2I2FW92</accession>
<dbReference type="VEuPathDB" id="FungiDB:P170DRAFT_513009"/>
<name>A0A2I2FW92_9EURO</name>
<dbReference type="GeneID" id="36562758"/>
<proteinExistence type="predicted"/>
<dbReference type="AlphaFoldDB" id="A0A2I2FW92"/>